<keyword evidence="4" id="KW-1278">Translocase</keyword>
<evidence type="ECO:0000256" key="2">
    <source>
        <dbReference type="ARBA" id="ARBA00022741"/>
    </source>
</evidence>
<keyword evidence="7" id="KW-0472">Membrane</keyword>
<keyword evidence="2" id="KW-0547">Nucleotide-binding</keyword>
<comment type="catalytic activity">
    <reaction evidence="6">
        <text>NAD(+) + NADPH + H(+)(in) = NADH + NADP(+) + H(+)(out)</text>
        <dbReference type="Rhea" id="RHEA:47992"/>
        <dbReference type="ChEBI" id="CHEBI:15378"/>
        <dbReference type="ChEBI" id="CHEBI:57540"/>
        <dbReference type="ChEBI" id="CHEBI:57783"/>
        <dbReference type="ChEBI" id="CHEBI:57945"/>
        <dbReference type="ChEBI" id="CHEBI:58349"/>
        <dbReference type="EC" id="7.1.1.1"/>
    </reaction>
</comment>
<dbReference type="Gene3D" id="3.40.50.720">
    <property type="entry name" value="NAD(P)-binding Rossmann-like Domain"/>
    <property type="match status" value="2"/>
</dbReference>
<dbReference type="AlphaFoldDB" id="A0A2R7Y5G5"/>
<evidence type="ECO:0000256" key="5">
    <source>
        <dbReference type="ARBA" id="ARBA00023027"/>
    </source>
</evidence>
<dbReference type="SUPFAM" id="SSF52283">
    <property type="entry name" value="Formate/glycerate dehydrogenase catalytic domain-like"/>
    <property type="match status" value="1"/>
</dbReference>
<reference evidence="10 11" key="1">
    <citation type="journal article" date="2018" name="Syst. Appl. Microbiol.">
        <title>A new symbiotic nanoarchaeote (Candidatus Nanoclepta minutus) and its host (Zestosphaera tikiterensis gen. nov., sp. nov.) from a New Zealand hot spring.</title>
        <authorList>
            <person name="St John E."/>
            <person name="Liu Y."/>
            <person name="Podar M."/>
            <person name="Stott M.B."/>
            <person name="Meneghin J."/>
            <person name="Chen Z."/>
            <person name="Lagutin K."/>
            <person name="Mitchell K."/>
            <person name="Reysenbach A.L."/>
        </authorList>
    </citation>
    <scope>NUCLEOTIDE SEQUENCE [LARGE SCALE GENOMIC DNA]</scope>
    <source>
        <strain evidence="10">NZ3</strain>
    </source>
</reference>
<evidence type="ECO:0000313" key="11">
    <source>
        <dbReference type="Proteomes" id="UP000244093"/>
    </source>
</evidence>
<evidence type="ECO:0000256" key="6">
    <source>
        <dbReference type="ARBA" id="ARBA00048202"/>
    </source>
</evidence>
<feature type="transmembrane region" description="Helical" evidence="7">
    <location>
        <begin position="128"/>
        <end position="149"/>
    </location>
</feature>
<dbReference type="EMBL" id="NBVN01000003">
    <property type="protein sequence ID" value="PUA32785.1"/>
    <property type="molecule type" value="Genomic_DNA"/>
</dbReference>
<dbReference type="Pfam" id="PF05222">
    <property type="entry name" value="AlaDh_PNT_N"/>
    <property type="match status" value="1"/>
</dbReference>
<proteinExistence type="predicted"/>
<dbReference type="Proteomes" id="UP000244093">
    <property type="component" value="Unassembled WGS sequence"/>
</dbReference>
<keyword evidence="3" id="KW-0521">NADP</keyword>
<keyword evidence="7" id="KW-1133">Transmembrane helix</keyword>
<dbReference type="EC" id="7.1.1.1" evidence="1"/>
<accession>A0A2R7Y5G5</accession>
<sequence length="375" mass="40925">MNICCFNEADNVERRVAITPDVIPILKKSGFNVLIESGAGISAGFSAEDYVEKGAVVGAGDEIIEKCDIVLALSRNVLNRKLREGAVVIGGLNPYDNPKELLRYVDRRLTLFSLELIPRITKAQSMDILTSMGFIAGYRAVILAASYLQKVIPMMSTPAGLITPAKVLVIGAGVAGLTALAIARRLGADTYGYDVRPAAKEQIRSVGAKVVEMPVEATGAEDREGYARYMGEDFYAKQRMFFEEILKDFDIVITTAAVPGRDAPKLISEEAVKRMKKGSIIVDVVADRGGNCVLTQPGEVVTRYGVVIIGYTNLPSQLPYHASILYSRNLVNFLLYISKNGMINININDEIVSDTLIMHEGEIVSRKFKELIGVK</sequence>
<comment type="caution">
    <text evidence="10">The sequence shown here is derived from an EMBL/GenBank/DDBJ whole genome shotgun (WGS) entry which is preliminary data.</text>
</comment>
<dbReference type="GO" id="GO:0050661">
    <property type="term" value="F:NADP binding"/>
    <property type="evidence" value="ECO:0007669"/>
    <property type="project" value="TreeGrafter"/>
</dbReference>
<evidence type="ECO:0000256" key="3">
    <source>
        <dbReference type="ARBA" id="ARBA00022857"/>
    </source>
</evidence>
<keyword evidence="5" id="KW-0520">NAD</keyword>
<evidence type="ECO:0000313" key="10">
    <source>
        <dbReference type="EMBL" id="PUA32785.1"/>
    </source>
</evidence>
<dbReference type="InterPro" id="IPR007886">
    <property type="entry name" value="AlaDH/PNT_N"/>
</dbReference>
<name>A0A2R7Y5G5_9CREN</name>
<evidence type="ECO:0000256" key="7">
    <source>
        <dbReference type="SAM" id="Phobius"/>
    </source>
</evidence>
<dbReference type="SMART" id="SM01003">
    <property type="entry name" value="AlaDh_PNT_N"/>
    <property type="match status" value="1"/>
</dbReference>
<gene>
    <name evidence="10" type="ORF">B7O98_04900</name>
</gene>
<organism evidence="10 11">
    <name type="scientific">Zestosphaera tikiterensis</name>
    <dbReference type="NCBI Taxonomy" id="1973259"/>
    <lineage>
        <taxon>Archaea</taxon>
        <taxon>Thermoproteota</taxon>
        <taxon>Thermoprotei</taxon>
        <taxon>Desulfurococcales</taxon>
        <taxon>Desulfurococcaceae</taxon>
        <taxon>Zestosphaera</taxon>
    </lineage>
</organism>
<dbReference type="PANTHER" id="PTHR10160">
    <property type="entry name" value="NAD(P) TRANSHYDROGENASE"/>
    <property type="match status" value="1"/>
</dbReference>
<dbReference type="CDD" id="cd05304">
    <property type="entry name" value="Rubrum_tdh"/>
    <property type="match status" value="1"/>
</dbReference>
<feature type="domain" description="Alanine dehydrogenase/pyridine nucleotide transhydrogenase NAD(H)-binding" evidence="8">
    <location>
        <begin position="145"/>
        <end position="310"/>
    </location>
</feature>
<dbReference type="InterPro" id="IPR036291">
    <property type="entry name" value="NAD(P)-bd_dom_sf"/>
</dbReference>
<evidence type="ECO:0000256" key="4">
    <source>
        <dbReference type="ARBA" id="ARBA00022967"/>
    </source>
</evidence>
<dbReference type="InterPro" id="IPR007698">
    <property type="entry name" value="AlaDH/PNT_NAD(H)-bd"/>
</dbReference>
<dbReference type="Pfam" id="PF01262">
    <property type="entry name" value="AlaDh_PNT_C"/>
    <property type="match status" value="1"/>
</dbReference>
<dbReference type="GO" id="GO:0005886">
    <property type="term" value="C:plasma membrane"/>
    <property type="evidence" value="ECO:0007669"/>
    <property type="project" value="TreeGrafter"/>
</dbReference>
<dbReference type="SMART" id="SM01002">
    <property type="entry name" value="AlaDh_PNT_C"/>
    <property type="match status" value="1"/>
</dbReference>
<dbReference type="SUPFAM" id="SSF51735">
    <property type="entry name" value="NAD(P)-binding Rossmann-fold domains"/>
    <property type="match status" value="1"/>
</dbReference>
<feature type="domain" description="Alanine dehydrogenase/pyridine nucleotide transhydrogenase N-terminal" evidence="9">
    <location>
        <begin position="4"/>
        <end position="136"/>
    </location>
</feature>
<evidence type="ECO:0000259" key="8">
    <source>
        <dbReference type="SMART" id="SM01002"/>
    </source>
</evidence>
<keyword evidence="7" id="KW-0812">Transmembrane</keyword>
<dbReference type="GO" id="GO:0008750">
    <property type="term" value="F:proton-translocating NAD(P)+ transhydrogenase activity"/>
    <property type="evidence" value="ECO:0007669"/>
    <property type="project" value="UniProtKB-EC"/>
</dbReference>
<dbReference type="PANTHER" id="PTHR10160:SF19">
    <property type="entry name" value="PROTON-TRANSLOCATING NAD(P)(+) TRANSHYDROGENASE"/>
    <property type="match status" value="1"/>
</dbReference>
<protein>
    <recommendedName>
        <fullName evidence="1">proton-translocating NAD(P)(+) transhydrogenase</fullName>
        <ecNumber evidence="1">7.1.1.1</ecNumber>
    </recommendedName>
</protein>
<dbReference type="GO" id="GO:0006740">
    <property type="term" value="P:NADPH regeneration"/>
    <property type="evidence" value="ECO:0007669"/>
    <property type="project" value="TreeGrafter"/>
</dbReference>
<feature type="transmembrane region" description="Helical" evidence="7">
    <location>
        <begin position="161"/>
        <end position="183"/>
    </location>
</feature>
<evidence type="ECO:0000256" key="1">
    <source>
        <dbReference type="ARBA" id="ARBA00012943"/>
    </source>
</evidence>
<evidence type="ECO:0000259" key="9">
    <source>
        <dbReference type="SMART" id="SM01003"/>
    </source>
</evidence>